<accession>A0AAV7NA62</accession>
<dbReference type="EMBL" id="JANPWB010000012">
    <property type="protein sequence ID" value="KAJ1112971.1"/>
    <property type="molecule type" value="Genomic_DNA"/>
</dbReference>
<name>A0AAV7NA62_PLEWA</name>
<reference evidence="1" key="1">
    <citation type="journal article" date="2022" name="bioRxiv">
        <title>Sequencing and chromosome-scale assembly of the giantPleurodeles waltlgenome.</title>
        <authorList>
            <person name="Brown T."/>
            <person name="Elewa A."/>
            <person name="Iarovenko S."/>
            <person name="Subramanian E."/>
            <person name="Araus A.J."/>
            <person name="Petzold A."/>
            <person name="Susuki M."/>
            <person name="Suzuki K.-i.T."/>
            <person name="Hayashi T."/>
            <person name="Toyoda A."/>
            <person name="Oliveira C."/>
            <person name="Osipova E."/>
            <person name="Leigh N.D."/>
            <person name="Simon A."/>
            <person name="Yun M.H."/>
        </authorList>
    </citation>
    <scope>NUCLEOTIDE SEQUENCE</scope>
    <source>
        <strain evidence="1">20211129_DDA</strain>
        <tissue evidence="1">Liver</tissue>
    </source>
</reference>
<sequence>MHIKPRTAARVKIMTGDAPVPAPPLATVGDLGRTTNHKLPMPNIREQTFNCRRVTHAGSHVHVQQTGATQEQF</sequence>
<comment type="caution">
    <text evidence="1">The sequence shown here is derived from an EMBL/GenBank/DDBJ whole genome shotgun (WGS) entry which is preliminary data.</text>
</comment>
<organism evidence="1 2">
    <name type="scientific">Pleurodeles waltl</name>
    <name type="common">Iberian ribbed newt</name>
    <dbReference type="NCBI Taxonomy" id="8319"/>
    <lineage>
        <taxon>Eukaryota</taxon>
        <taxon>Metazoa</taxon>
        <taxon>Chordata</taxon>
        <taxon>Craniata</taxon>
        <taxon>Vertebrata</taxon>
        <taxon>Euteleostomi</taxon>
        <taxon>Amphibia</taxon>
        <taxon>Batrachia</taxon>
        <taxon>Caudata</taxon>
        <taxon>Salamandroidea</taxon>
        <taxon>Salamandridae</taxon>
        <taxon>Pleurodelinae</taxon>
        <taxon>Pleurodeles</taxon>
    </lineage>
</organism>
<dbReference type="AlphaFoldDB" id="A0AAV7NA62"/>
<dbReference type="Proteomes" id="UP001066276">
    <property type="component" value="Chromosome 8"/>
</dbReference>
<protein>
    <submittedName>
        <fullName evidence="1">Uncharacterized protein</fullName>
    </submittedName>
</protein>
<evidence type="ECO:0000313" key="2">
    <source>
        <dbReference type="Proteomes" id="UP001066276"/>
    </source>
</evidence>
<gene>
    <name evidence="1" type="ORF">NDU88_001231</name>
</gene>
<evidence type="ECO:0000313" key="1">
    <source>
        <dbReference type="EMBL" id="KAJ1112971.1"/>
    </source>
</evidence>
<keyword evidence="2" id="KW-1185">Reference proteome</keyword>
<proteinExistence type="predicted"/>